<dbReference type="InterPro" id="IPR036890">
    <property type="entry name" value="HATPase_C_sf"/>
</dbReference>
<dbReference type="SUPFAM" id="SSF55874">
    <property type="entry name" value="ATPase domain of HSP90 chaperone/DNA topoisomerase II/histidine kinase"/>
    <property type="match status" value="1"/>
</dbReference>
<dbReference type="InterPro" id="IPR011495">
    <property type="entry name" value="Sig_transdc_His_kin_sub2_dim/P"/>
</dbReference>
<keyword evidence="15" id="KW-1185">Reference proteome</keyword>
<dbReference type="Gene3D" id="3.30.565.10">
    <property type="entry name" value="Histidine kinase-like ATPase, C-terminal domain"/>
    <property type="match status" value="1"/>
</dbReference>
<keyword evidence="9" id="KW-0472">Membrane</keyword>
<evidence type="ECO:0000313" key="14">
    <source>
        <dbReference type="EMBL" id="RXK13626.1"/>
    </source>
</evidence>
<keyword evidence="7" id="KW-0067">ATP-binding</keyword>
<keyword evidence="4" id="KW-0808">Transferase</keyword>
<gene>
    <name evidence="14" type="ORF">CP965_07460</name>
</gene>
<accession>A0A4Q1AVX4</accession>
<feature type="coiled-coil region" evidence="8">
    <location>
        <begin position="386"/>
        <end position="421"/>
    </location>
</feature>
<evidence type="ECO:0000313" key="15">
    <source>
        <dbReference type="Proteomes" id="UP000289718"/>
    </source>
</evidence>
<dbReference type="Pfam" id="PF02518">
    <property type="entry name" value="HATPase_c"/>
    <property type="match status" value="1"/>
</dbReference>
<evidence type="ECO:0000256" key="1">
    <source>
        <dbReference type="ARBA" id="ARBA00000085"/>
    </source>
</evidence>
<dbReference type="AlphaFoldDB" id="A0A4Q1AVX4"/>
<comment type="catalytic activity">
    <reaction evidence="1">
        <text>ATP + protein L-histidine = ADP + protein N-phospho-L-histidine.</text>
        <dbReference type="EC" id="2.7.13.3"/>
    </reaction>
</comment>
<protein>
    <recommendedName>
        <fullName evidence="2">histidine kinase</fullName>
        <ecNumber evidence="2">2.7.13.3</ecNumber>
    </recommendedName>
</protein>
<evidence type="ECO:0000259" key="12">
    <source>
        <dbReference type="Pfam" id="PF07695"/>
    </source>
</evidence>
<dbReference type="Pfam" id="PF07696">
    <property type="entry name" value="7TMR-DISMED2"/>
    <property type="match status" value="1"/>
</dbReference>
<evidence type="ECO:0000259" key="10">
    <source>
        <dbReference type="Pfam" id="PF02518"/>
    </source>
</evidence>
<dbReference type="OrthoDB" id="5342753at2"/>
<organism evidence="14 15">
    <name type="scientific">Halarcobacter mediterraneus</name>
    <dbReference type="NCBI Taxonomy" id="2023153"/>
    <lineage>
        <taxon>Bacteria</taxon>
        <taxon>Pseudomonadati</taxon>
        <taxon>Campylobacterota</taxon>
        <taxon>Epsilonproteobacteria</taxon>
        <taxon>Campylobacterales</taxon>
        <taxon>Arcobacteraceae</taxon>
        <taxon>Halarcobacter</taxon>
    </lineage>
</organism>
<evidence type="ECO:0000259" key="13">
    <source>
        <dbReference type="Pfam" id="PF07696"/>
    </source>
</evidence>
<feature type="transmembrane region" description="Helical" evidence="9">
    <location>
        <begin position="282"/>
        <end position="301"/>
    </location>
</feature>
<dbReference type="InterPro" id="IPR003594">
    <property type="entry name" value="HATPase_dom"/>
</dbReference>
<evidence type="ECO:0000256" key="3">
    <source>
        <dbReference type="ARBA" id="ARBA00022553"/>
    </source>
</evidence>
<evidence type="ECO:0000256" key="6">
    <source>
        <dbReference type="ARBA" id="ARBA00022777"/>
    </source>
</evidence>
<feature type="domain" description="Signal transduction histidine kinase subgroup 2 dimerisation and phosphoacceptor" evidence="11">
    <location>
        <begin position="435"/>
        <end position="509"/>
    </location>
</feature>
<keyword evidence="5" id="KW-0547">Nucleotide-binding</keyword>
<evidence type="ECO:0000256" key="9">
    <source>
        <dbReference type="SAM" id="Phobius"/>
    </source>
</evidence>
<dbReference type="Pfam" id="PF07568">
    <property type="entry name" value="HisKA_2"/>
    <property type="match status" value="1"/>
</dbReference>
<evidence type="ECO:0000256" key="8">
    <source>
        <dbReference type="SAM" id="Coils"/>
    </source>
</evidence>
<feature type="transmembrane region" description="Helical" evidence="9">
    <location>
        <begin position="251"/>
        <end position="270"/>
    </location>
</feature>
<dbReference type="Pfam" id="PF07695">
    <property type="entry name" value="7TMR-DISM_7TM"/>
    <property type="match status" value="1"/>
</dbReference>
<dbReference type="GO" id="GO:0004673">
    <property type="term" value="F:protein histidine kinase activity"/>
    <property type="evidence" value="ECO:0007669"/>
    <property type="project" value="UniProtKB-EC"/>
</dbReference>
<keyword evidence="3" id="KW-0597">Phosphoprotein</keyword>
<evidence type="ECO:0000256" key="4">
    <source>
        <dbReference type="ARBA" id="ARBA00022679"/>
    </source>
</evidence>
<keyword evidence="9" id="KW-1133">Transmembrane helix</keyword>
<feature type="transmembrane region" description="Helical" evidence="9">
    <location>
        <begin position="183"/>
        <end position="204"/>
    </location>
</feature>
<sequence length="622" mass="73512">MKMNIFTYITIFLLLFINSLHADIKIDDSSKEIILLNKSEIYYDEKNEENINTLIEKPELFHPFKKEFINYGLKNKSPIWVKFTLHNISSKTIQKTISIDELRLEHIKLFTVKDNKVINLQKSGSFHRKKFNGILMPHFNVQLLPSEKKTFYLKVFSPSYALAFKALITTYEDFIYKDIKYHLIWGIFIGILITILIYNFFLYLLTTNSLYFYYSLYILGILASRKVHYLIWLHIFPMHDPIAVEKEISLIVYYTNFTVLTMALFTQHFLQTKRYPKLHRLLNFIIIIIVLHSFITSPSFLSYQDIAPLYLILIIFYFCIGFYALYKKNKNAPYFILGWSLGLLAWVFALLHGLNIWSVKYEFFYITETLITIEVFFFSYAISQYIKELNKEKELLSQELITQKENENILLEKKVKEKTSNLNNELEKNRFLLQELNHRVKNNMQFITTLYSLKLENANEKNIQEKLRDIERKIFAMSQFHQMLYKEKNIKSIDATVYLKKIIETIKNSFDLYDVSFTFNIDAKLEIEEAIYCGLIVNELVTNAMKYAFPKNKGDIEITLTEDEKFKYLKVKDSGIGIQNNSSNGFGQTMIEILAKEQLNGTINTYIENGTKIEIVFPKSKY</sequence>
<dbReference type="Proteomes" id="UP000289718">
    <property type="component" value="Unassembled WGS sequence"/>
</dbReference>
<evidence type="ECO:0000256" key="5">
    <source>
        <dbReference type="ARBA" id="ARBA00022741"/>
    </source>
</evidence>
<dbReference type="InterPro" id="IPR011622">
    <property type="entry name" value="7TMR_DISM_rcpt_extracell_dom2"/>
</dbReference>
<dbReference type="PANTHER" id="PTHR41523">
    <property type="entry name" value="TWO-COMPONENT SYSTEM SENSOR PROTEIN"/>
    <property type="match status" value="1"/>
</dbReference>
<comment type="caution">
    <text evidence="14">The sequence shown here is derived from an EMBL/GenBank/DDBJ whole genome shotgun (WGS) entry which is preliminary data.</text>
</comment>
<feature type="domain" description="Histidine kinase/HSP90-like ATPase" evidence="10">
    <location>
        <begin position="535"/>
        <end position="619"/>
    </location>
</feature>
<dbReference type="InterPro" id="IPR011623">
    <property type="entry name" value="7TMR_DISM_rcpt_extracell_dom1"/>
</dbReference>
<keyword evidence="8" id="KW-0175">Coiled coil</keyword>
<feature type="transmembrane region" description="Helical" evidence="9">
    <location>
        <begin position="363"/>
        <end position="383"/>
    </location>
</feature>
<dbReference type="Gene3D" id="2.60.40.2380">
    <property type="match status" value="1"/>
</dbReference>
<name>A0A4Q1AVX4_9BACT</name>
<evidence type="ECO:0000259" key="11">
    <source>
        <dbReference type="Pfam" id="PF07568"/>
    </source>
</evidence>
<dbReference type="PANTHER" id="PTHR41523:SF8">
    <property type="entry name" value="ETHYLENE RESPONSE SENSOR PROTEIN"/>
    <property type="match status" value="1"/>
</dbReference>
<feature type="transmembrane region" description="Helical" evidence="9">
    <location>
        <begin position="211"/>
        <end position="231"/>
    </location>
</feature>
<proteinExistence type="predicted"/>
<dbReference type="EC" id="2.7.13.3" evidence="2"/>
<feature type="transmembrane region" description="Helical" evidence="9">
    <location>
        <begin position="333"/>
        <end position="357"/>
    </location>
</feature>
<feature type="domain" description="7TM-DISM receptor extracellular" evidence="12">
    <location>
        <begin position="182"/>
        <end position="383"/>
    </location>
</feature>
<dbReference type="GO" id="GO:0005524">
    <property type="term" value="F:ATP binding"/>
    <property type="evidence" value="ECO:0007669"/>
    <property type="project" value="UniProtKB-KW"/>
</dbReference>
<evidence type="ECO:0000256" key="2">
    <source>
        <dbReference type="ARBA" id="ARBA00012438"/>
    </source>
</evidence>
<keyword evidence="6" id="KW-0418">Kinase</keyword>
<keyword evidence="9" id="KW-0812">Transmembrane</keyword>
<evidence type="ECO:0000256" key="7">
    <source>
        <dbReference type="ARBA" id="ARBA00022840"/>
    </source>
</evidence>
<feature type="transmembrane region" description="Helical" evidence="9">
    <location>
        <begin position="307"/>
        <end position="326"/>
    </location>
</feature>
<feature type="domain" description="7TM-DISM receptor extracellular" evidence="13">
    <location>
        <begin position="39"/>
        <end position="160"/>
    </location>
</feature>
<reference evidence="14 15" key="1">
    <citation type="submission" date="2017-09" db="EMBL/GenBank/DDBJ databases">
        <title>Genomics of the genus Arcobacter.</title>
        <authorList>
            <person name="Perez-Cataluna A."/>
            <person name="Figueras M.J."/>
            <person name="Salas-Masso N."/>
        </authorList>
    </citation>
    <scope>NUCLEOTIDE SEQUENCE [LARGE SCALE GENOMIC DNA]</scope>
    <source>
        <strain evidence="14 15">F156-34</strain>
    </source>
</reference>
<dbReference type="EMBL" id="NXIE01000002">
    <property type="protein sequence ID" value="RXK13626.1"/>
    <property type="molecule type" value="Genomic_DNA"/>
</dbReference>